<dbReference type="GO" id="GO:0005829">
    <property type="term" value="C:cytosol"/>
    <property type="evidence" value="ECO:0007669"/>
    <property type="project" value="TreeGrafter"/>
</dbReference>
<dbReference type="GO" id="GO:0097367">
    <property type="term" value="F:carbohydrate derivative binding"/>
    <property type="evidence" value="ECO:0007669"/>
    <property type="project" value="InterPro"/>
</dbReference>
<dbReference type="GO" id="GO:0006094">
    <property type="term" value="P:gluconeogenesis"/>
    <property type="evidence" value="ECO:0007669"/>
    <property type="project" value="UniProtKB-KW"/>
</dbReference>
<evidence type="ECO:0000256" key="2">
    <source>
        <dbReference type="ARBA" id="ARBA00023152"/>
    </source>
</evidence>
<keyword evidence="2" id="KW-0324">Glycolysis</keyword>
<dbReference type="PANTHER" id="PTHR11469:SF1">
    <property type="entry name" value="GLUCOSE-6-PHOSPHATE ISOMERASE"/>
    <property type="match status" value="1"/>
</dbReference>
<evidence type="ECO:0000313" key="4">
    <source>
        <dbReference type="EMBL" id="RKO85246.1"/>
    </source>
</evidence>
<gene>
    <name evidence="4" type="ORF">BDK51DRAFT_22578</name>
</gene>
<name>A0A4P9W558_9FUNG</name>
<evidence type="ECO:0000313" key="5">
    <source>
        <dbReference type="Proteomes" id="UP000269721"/>
    </source>
</evidence>
<organism evidence="4 5">
    <name type="scientific">Blyttiomyces helicus</name>
    <dbReference type="NCBI Taxonomy" id="388810"/>
    <lineage>
        <taxon>Eukaryota</taxon>
        <taxon>Fungi</taxon>
        <taxon>Fungi incertae sedis</taxon>
        <taxon>Chytridiomycota</taxon>
        <taxon>Chytridiomycota incertae sedis</taxon>
        <taxon>Chytridiomycetes</taxon>
        <taxon>Chytridiomycetes incertae sedis</taxon>
        <taxon>Blyttiomyces</taxon>
    </lineage>
</organism>
<reference evidence="5" key="1">
    <citation type="journal article" date="2018" name="Nat. Microbiol.">
        <title>Leveraging single-cell genomics to expand the fungal tree of life.</title>
        <authorList>
            <person name="Ahrendt S.R."/>
            <person name="Quandt C.A."/>
            <person name="Ciobanu D."/>
            <person name="Clum A."/>
            <person name="Salamov A."/>
            <person name="Andreopoulos B."/>
            <person name="Cheng J.F."/>
            <person name="Woyke T."/>
            <person name="Pelin A."/>
            <person name="Henrissat B."/>
            <person name="Reynolds N.K."/>
            <person name="Benny G.L."/>
            <person name="Smith M.E."/>
            <person name="James T.Y."/>
            <person name="Grigoriev I.V."/>
        </authorList>
    </citation>
    <scope>NUCLEOTIDE SEQUENCE [LARGE SCALE GENOMIC DNA]</scope>
</reference>
<dbReference type="GO" id="GO:0006096">
    <property type="term" value="P:glycolytic process"/>
    <property type="evidence" value="ECO:0007669"/>
    <property type="project" value="UniProtKB-KW"/>
</dbReference>
<dbReference type="GO" id="GO:0004347">
    <property type="term" value="F:glucose-6-phosphate isomerase activity"/>
    <property type="evidence" value="ECO:0007669"/>
    <property type="project" value="InterPro"/>
</dbReference>
<keyword evidence="5" id="KW-1185">Reference proteome</keyword>
<protein>
    <submittedName>
        <fullName evidence="4">Glucose-6-phosphate isomerase</fullName>
    </submittedName>
</protein>
<keyword evidence="1" id="KW-0312">Gluconeogenesis</keyword>
<dbReference type="Pfam" id="PF00342">
    <property type="entry name" value="PGI"/>
    <property type="match status" value="1"/>
</dbReference>
<dbReference type="PANTHER" id="PTHR11469">
    <property type="entry name" value="GLUCOSE-6-PHOSPHATE ISOMERASE"/>
    <property type="match status" value="1"/>
</dbReference>
<dbReference type="InterPro" id="IPR001672">
    <property type="entry name" value="G6P_Isomerase"/>
</dbReference>
<dbReference type="OrthoDB" id="5831190at2759"/>
<dbReference type="SUPFAM" id="SSF53697">
    <property type="entry name" value="SIS domain"/>
    <property type="match status" value="1"/>
</dbReference>
<dbReference type="EMBL" id="KZ999266">
    <property type="protein sequence ID" value="RKO85246.1"/>
    <property type="molecule type" value="Genomic_DNA"/>
</dbReference>
<dbReference type="InterPro" id="IPR046348">
    <property type="entry name" value="SIS_dom_sf"/>
</dbReference>
<proteinExistence type="predicted"/>
<dbReference type="AlphaFoldDB" id="A0A4P9W558"/>
<dbReference type="GO" id="GO:0048029">
    <property type="term" value="F:monosaccharide binding"/>
    <property type="evidence" value="ECO:0007669"/>
    <property type="project" value="TreeGrafter"/>
</dbReference>
<dbReference type="Proteomes" id="UP000269721">
    <property type="component" value="Unassembled WGS sequence"/>
</dbReference>
<sequence>MPSVTQSPAWKALQAHYDAQGKTLNLRTLLADKSRFERYHATFTAPAEQHPSILLDYSKNIVSDETLALLLTLARDSHVEAHRDAMFNGSTVNITERRSVLHTALRNRSNTPVKVDGEDQMPLVNAVLAQMRATSDAIRSGKWTGYTGKAITDVVNIGIGGSDLGPVMVTEALKHYAKPGLNVHFVSNVDGTHMAETLKTLDRETTIFIVASKTFTTIETLTNAGTAKAWFLEQANDVSVLLRFIGGGGLKRGIKGCVSKFLYRI</sequence>
<keyword evidence="3 4" id="KW-0413">Isomerase</keyword>
<dbReference type="InterPro" id="IPR035476">
    <property type="entry name" value="SIS_PGI_1"/>
</dbReference>
<dbReference type="PROSITE" id="PS51463">
    <property type="entry name" value="P_GLUCOSE_ISOMERASE_3"/>
    <property type="match status" value="1"/>
</dbReference>
<dbReference type="GO" id="GO:0051156">
    <property type="term" value="P:glucose 6-phosphate metabolic process"/>
    <property type="evidence" value="ECO:0007669"/>
    <property type="project" value="TreeGrafter"/>
</dbReference>
<evidence type="ECO:0000256" key="1">
    <source>
        <dbReference type="ARBA" id="ARBA00022432"/>
    </source>
</evidence>
<evidence type="ECO:0000256" key="3">
    <source>
        <dbReference type="ARBA" id="ARBA00023235"/>
    </source>
</evidence>
<dbReference type="Gene3D" id="3.40.50.10490">
    <property type="entry name" value="Glucose-6-phosphate isomerase like protein, domain 1"/>
    <property type="match status" value="2"/>
</dbReference>
<accession>A0A4P9W558</accession>
<dbReference type="CDD" id="cd05015">
    <property type="entry name" value="SIS_PGI_1"/>
    <property type="match status" value="1"/>
</dbReference>